<dbReference type="GO" id="GO:0006351">
    <property type="term" value="P:DNA-templated transcription"/>
    <property type="evidence" value="ECO:0007669"/>
    <property type="project" value="TreeGrafter"/>
</dbReference>
<dbReference type="Pfam" id="PF03466">
    <property type="entry name" value="LysR_substrate"/>
    <property type="match status" value="1"/>
</dbReference>
<dbReference type="GO" id="GO:0043565">
    <property type="term" value="F:sequence-specific DNA binding"/>
    <property type="evidence" value="ECO:0007669"/>
    <property type="project" value="TreeGrafter"/>
</dbReference>
<dbReference type="Pfam" id="PF00126">
    <property type="entry name" value="HTH_1"/>
    <property type="match status" value="1"/>
</dbReference>
<accession>A0A0N7LT61</accession>
<dbReference type="PANTHER" id="PTHR30537">
    <property type="entry name" value="HTH-TYPE TRANSCRIPTIONAL REGULATOR"/>
    <property type="match status" value="1"/>
</dbReference>
<dbReference type="Gene3D" id="3.40.190.10">
    <property type="entry name" value="Periplasmic binding protein-like II"/>
    <property type="match status" value="2"/>
</dbReference>
<dbReference type="RefSeq" id="WP_058122923.1">
    <property type="nucleotide sequence ID" value="NZ_CYRX01000011.1"/>
</dbReference>
<keyword evidence="2" id="KW-0805">Transcription regulation</keyword>
<organism evidence="6 7">
    <name type="scientific">Thalassobacter stenotrophicus</name>
    <dbReference type="NCBI Taxonomy" id="266809"/>
    <lineage>
        <taxon>Bacteria</taxon>
        <taxon>Pseudomonadati</taxon>
        <taxon>Pseudomonadota</taxon>
        <taxon>Alphaproteobacteria</taxon>
        <taxon>Rhodobacterales</taxon>
        <taxon>Roseobacteraceae</taxon>
        <taxon>Thalassobacter</taxon>
    </lineage>
</organism>
<keyword evidence="4" id="KW-0804">Transcription</keyword>
<evidence type="ECO:0000256" key="4">
    <source>
        <dbReference type="ARBA" id="ARBA00023163"/>
    </source>
</evidence>
<name>A0A0N7LT61_9RHOB</name>
<evidence type="ECO:0000256" key="1">
    <source>
        <dbReference type="ARBA" id="ARBA00009437"/>
    </source>
</evidence>
<dbReference type="GO" id="GO:0003700">
    <property type="term" value="F:DNA-binding transcription factor activity"/>
    <property type="evidence" value="ECO:0007669"/>
    <property type="project" value="InterPro"/>
</dbReference>
<dbReference type="InterPro" id="IPR036388">
    <property type="entry name" value="WH-like_DNA-bd_sf"/>
</dbReference>
<dbReference type="Gene3D" id="1.10.10.10">
    <property type="entry name" value="Winged helix-like DNA-binding domain superfamily/Winged helix DNA-binding domain"/>
    <property type="match status" value="1"/>
</dbReference>
<reference evidence="6 7" key="1">
    <citation type="submission" date="2015-09" db="EMBL/GenBank/DDBJ databases">
        <authorList>
            <consortium name="Swine Surveillance"/>
        </authorList>
    </citation>
    <scope>NUCLEOTIDE SEQUENCE [LARGE SCALE GENOMIC DNA]</scope>
    <source>
        <strain evidence="6 7">CECT 5294</strain>
    </source>
</reference>
<evidence type="ECO:0000259" key="5">
    <source>
        <dbReference type="PROSITE" id="PS50931"/>
    </source>
</evidence>
<proteinExistence type="inferred from homology"/>
<dbReference type="PANTHER" id="PTHR30537:SF74">
    <property type="entry name" value="HTH-TYPE TRANSCRIPTIONAL REGULATOR TRPI"/>
    <property type="match status" value="1"/>
</dbReference>
<dbReference type="InterPro" id="IPR036390">
    <property type="entry name" value="WH_DNA-bd_sf"/>
</dbReference>
<feature type="domain" description="HTH lysR-type" evidence="5">
    <location>
        <begin position="8"/>
        <end position="65"/>
    </location>
</feature>
<dbReference type="SUPFAM" id="SSF46785">
    <property type="entry name" value="Winged helix' DNA-binding domain"/>
    <property type="match status" value="1"/>
</dbReference>
<dbReference type="AlphaFoldDB" id="A0A0N7LT61"/>
<evidence type="ECO:0000256" key="3">
    <source>
        <dbReference type="ARBA" id="ARBA00023125"/>
    </source>
</evidence>
<dbReference type="EMBL" id="CYRX01000011">
    <property type="protein sequence ID" value="CUH59802.1"/>
    <property type="molecule type" value="Genomic_DNA"/>
</dbReference>
<dbReference type="eggNOG" id="COG0583">
    <property type="taxonomic scope" value="Bacteria"/>
</dbReference>
<dbReference type="PROSITE" id="PS50931">
    <property type="entry name" value="HTH_LYSR"/>
    <property type="match status" value="1"/>
</dbReference>
<comment type="similarity">
    <text evidence="1">Belongs to the LysR transcriptional regulatory family.</text>
</comment>
<evidence type="ECO:0000313" key="7">
    <source>
        <dbReference type="Proteomes" id="UP000051298"/>
    </source>
</evidence>
<dbReference type="Proteomes" id="UP000051298">
    <property type="component" value="Unassembled WGS sequence"/>
</dbReference>
<dbReference type="InterPro" id="IPR005119">
    <property type="entry name" value="LysR_subst-bd"/>
</dbReference>
<protein>
    <submittedName>
        <fullName evidence="6">Gcv operon activator</fullName>
    </submittedName>
</protein>
<keyword evidence="3" id="KW-0238">DNA-binding</keyword>
<dbReference type="STRING" id="266809.PM03_08950"/>
<dbReference type="InterPro" id="IPR000847">
    <property type="entry name" value="LysR_HTH_N"/>
</dbReference>
<dbReference type="InterPro" id="IPR058163">
    <property type="entry name" value="LysR-type_TF_proteobact-type"/>
</dbReference>
<evidence type="ECO:0000313" key="6">
    <source>
        <dbReference type="EMBL" id="CUH59802.1"/>
    </source>
</evidence>
<evidence type="ECO:0000256" key="2">
    <source>
        <dbReference type="ARBA" id="ARBA00023015"/>
    </source>
</evidence>
<dbReference type="SUPFAM" id="SSF53850">
    <property type="entry name" value="Periplasmic binding protein-like II"/>
    <property type="match status" value="1"/>
</dbReference>
<sequence length="290" mass="31464">MIDWRALPSLPALRAFDAAVRTGSYSEAARTLNVTHAAIAQHVRALEKHFGQTLMTRAGQGMAPTPEGALLATHLTEGFGTIAAGCARLSDITAMRPFTLSCTLAFAENWLMPRVSDFWAKHPDIELAILPNNALVNFKTDLVDCAVRYGHGAWPGLTAMPLLTGEFIVVAAPQLAPAQPVGNMAELGDVVWVTNDIPGEHHVLVRDFGFHAPDIRMRTFATNGLVLAAVRSGLGFSIQSRSLIGRDLADGTLVEVFAKPTEGLGYWIVHPEGAETQRLRLFKRWLLSHA</sequence>
<gene>
    <name evidence="6" type="primary">gcvA_1</name>
    <name evidence="6" type="ORF">THS5294_01090</name>
</gene>